<sequence>MPWSPAKTLWSRMHVDFAGLINDIVYLVLVDLHSKWPGVISIPSTLTATIISASSWHTASHKFRHQTVENDFVCRNTMNTANKKRLIASIRPHISQDQMAKQNDLSTRSNGPC</sequence>
<name>A0A0R3SJ44_HYMDI</name>
<evidence type="ECO:0000313" key="3">
    <source>
        <dbReference type="WBParaSite" id="HDID_0000495901-mRNA-1"/>
    </source>
</evidence>
<accession>A0A0R3SJ44</accession>
<evidence type="ECO:0000313" key="2">
    <source>
        <dbReference type="Proteomes" id="UP000274504"/>
    </source>
</evidence>
<protein>
    <submittedName>
        <fullName evidence="3">Integrase catalytic domain-containing protein</fullName>
    </submittedName>
</protein>
<dbReference type="Proteomes" id="UP000274504">
    <property type="component" value="Unassembled WGS sequence"/>
</dbReference>
<dbReference type="WBParaSite" id="HDID_0000495901-mRNA-1">
    <property type="protein sequence ID" value="HDID_0000495901-mRNA-1"/>
    <property type="gene ID" value="HDID_0000495901"/>
</dbReference>
<dbReference type="EMBL" id="UYSG01002174">
    <property type="protein sequence ID" value="VDL57275.1"/>
    <property type="molecule type" value="Genomic_DNA"/>
</dbReference>
<proteinExistence type="predicted"/>
<evidence type="ECO:0000313" key="1">
    <source>
        <dbReference type="EMBL" id="VDL57275.1"/>
    </source>
</evidence>
<reference evidence="3" key="1">
    <citation type="submission" date="2017-02" db="UniProtKB">
        <authorList>
            <consortium name="WormBaseParasite"/>
        </authorList>
    </citation>
    <scope>IDENTIFICATION</scope>
</reference>
<reference evidence="1 2" key="2">
    <citation type="submission" date="2018-11" db="EMBL/GenBank/DDBJ databases">
        <authorList>
            <consortium name="Pathogen Informatics"/>
        </authorList>
    </citation>
    <scope>NUCLEOTIDE SEQUENCE [LARGE SCALE GENOMIC DNA]</scope>
</reference>
<dbReference type="AlphaFoldDB" id="A0A0R3SJ44"/>
<organism evidence="3">
    <name type="scientific">Hymenolepis diminuta</name>
    <name type="common">Rat tapeworm</name>
    <dbReference type="NCBI Taxonomy" id="6216"/>
    <lineage>
        <taxon>Eukaryota</taxon>
        <taxon>Metazoa</taxon>
        <taxon>Spiralia</taxon>
        <taxon>Lophotrochozoa</taxon>
        <taxon>Platyhelminthes</taxon>
        <taxon>Cestoda</taxon>
        <taxon>Eucestoda</taxon>
        <taxon>Cyclophyllidea</taxon>
        <taxon>Hymenolepididae</taxon>
        <taxon>Hymenolepis</taxon>
    </lineage>
</organism>
<gene>
    <name evidence="1" type="ORF">HDID_LOCUS4957</name>
</gene>
<dbReference type="OrthoDB" id="10058156at2759"/>